<organism evidence="5 6">
    <name type="scientific">Paenibacillus glycanilyticus</name>
    <dbReference type="NCBI Taxonomy" id="126569"/>
    <lineage>
        <taxon>Bacteria</taxon>
        <taxon>Bacillati</taxon>
        <taxon>Bacillota</taxon>
        <taxon>Bacilli</taxon>
        <taxon>Bacillales</taxon>
        <taxon>Paenibacillaceae</taxon>
        <taxon>Paenibacillus</taxon>
    </lineage>
</organism>
<proteinExistence type="predicted"/>
<dbReference type="InterPro" id="IPR009057">
    <property type="entry name" value="Homeodomain-like_sf"/>
</dbReference>
<dbReference type="Proteomes" id="UP001285921">
    <property type="component" value="Unassembled WGS sequence"/>
</dbReference>
<comment type="caution">
    <text evidence="5">The sequence shown here is derived from an EMBL/GenBank/DDBJ whole genome shotgun (WGS) entry which is preliminary data.</text>
</comment>
<dbReference type="InterPro" id="IPR020449">
    <property type="entry name" value="Tscrpt_reg_AraC-type_HTH"/>
</dbReference>
<dbReference type="InterPro" id="IPR003313">
    <property type="entry name" value="AraC-bd"/>
</dbReference>
<dbReference type="PROSITE" id="PS01124">
    <property type="entry name" value="HTH_ARAC_FAMILY_2"/>
    <property type="match status" value="1"/>
</dbReference>
<accession>A0ABQ6NQA5</accession>
<keyword evidence="1" id="KW-0805">Transcription regulation</keyword>
<gene>
    <name evidence="5" type="primary">ydiP</name>
    <name evidence="5" type="ORF">PghCCS26_38790</name>
</gene>
<evidence type="ECO:0000259" key="4">
    <source>
        <dbReference type="PROSITE" id="PS01124"/>
    </source>
</evidence>
<evidence type="ECO:0000313" key="5">
    <source>
        <dbReference type="EMBL" id="GMK46750.1"/>
    </source>
</evidence>
<dbReference type="InterPro" id="IPR037923">
    <property type="entry name" value="HTH-like"/>
</dbReference>
<dbReference type="SUPFAM" id="SSF51215">
    <property type="entry name" value="Regulatory protein AraC"/>
    <property type="match status" value="1"/>
</dbReference>
<dbReference type="Gene3D" id="1.10.10.60">
    <property type="entry name" value="Homeodomain-like"/>
    <property type="match status" value="2"/>
</dbReference>
<dbReference type="PRINTS" id="PR00032">
    <property type="entry name" value="HTHARAC"/>
</dbReference>
<dbReference type="PANTHER" id="PTHR43280">
    <property type="entry name" value="ARAC-FAMILY TRANSCRIPTIONAL REGULATOR"/>
    <property type="match status" value="1"/>
</dbReference>
<dbReference type="InterPro" id="IPR018060">
    <property type="entry name" value="HTH_AraC"/>
</dbReference>
<feature type="domain" description="HTH araC/xylS-type" evidence="4">
    <location>
        <begin position="172"/>
        <end position="270"/>
    </location>
</feature>
<dbReference type="InterPro" id="IPR014710">
    <property type="entry name" value="RmlC-like_jellyroll"/>
</dbReference>
<keyword evidence="2" id="KW-0238">DNA-binding</keyword>
<sequence>MTASAAGEEIQSHLLYAGKVSDTPNWNFPSHKHDDLHEIIVVCGGEGMFTIGGQSYSVSGGDILVYNKGVLHEEQSLIDNPLITYYCGFSLPKASPSEDWVIPPGVEPVIRSSRAFSEIEALMRMIVDESSIKEEGYEGISRYLINSVILLLRRAVRNQQQIKQESNTGLAEQIKDYIDRNYTQNISLKDLGRQFHVNPYYISHVFKDHYRISPINYAIHRRIGEATRLLVTTEMKVWEVAKLLGYDNPNYFSIIFRRVTGLSPNRFRESNQQNLFPR</sequence>
<evidence type="ECO:0000256" key="2">
    <source>
        <dbReference type="ARBA" id="ARBA00023125"/>
    </source>
</evidence>
<keyword evidence="6" id="KW-1185">Reference proteome</keyword>
<evidence type="ECO:0000313" key="6">
    <source>
        <dbReference type="Proteomes" id="UP001285921"/>
    </source>
</evidence>
<dbReference type="Gene3D" id="2.60.120.10">
    <property type="entry name" value="Jelly Rolls"/>
    <property type="match status" value="1"/>
</dbReference>
<dbReference type="SMART" id="SM00342">
    <property type="entry name" value="HTH_ARAC"/>
    <property type="match status" value="1"/>
</dbReference>
<dbReference type="RefSeq" id="WP_116393934.1">
    <property type="nucleotide sequence ID" value="NZ_BTCL01000014.1"/>
</dbReference>
<dbReference type="PANTHER" id="PTHR43280:SF28">
    <property type="entry name" value="HTH-TYPE TRANSCRIPTIONAL ACTIVATOR RHAS"/>
    <property type="match status" value="1"/>
</dbReference>
<dbReference type="Pfam" id="PF12833">
    <property type="entry name" value="HTH_18"/>
    <property type="match status" value="1"/>
</dbReference>
<protein>
    <submittedName>
        <fullName evidence="5">HTH-type transcriptional regulator YdiP</fullName>
    </submittedName>
</protein>
<evidence type="ECO:0000256" key="3">
    <source>
        <dbReference type="ARBA" id="ARBA00023163"/>
    </source>
</evidence>
<evidence type="ECO:0000256" key="1">
    <source>
        <dbReference type="ARBA" id="ARBA00023015"/>
    </source>
</evidence>
<name>A0ABQ6NQA5_9BACL</name>
<dbReference type="Pfam" id="PF02311">
    <property type="entry name" value="AraC_binding"/>
    <property type="match status" value="1"/>
</dbReference>
<reference evidence="5 6" key="1">
    <citation type="submission" date="2023-05" db="EMBL/GenBank/DDBJ databases">
        <title>Draft genome of Paenibacillus sp. CCS26.</title>
        <authorList>
            <person name="Akita H."/>
            <person name="Shinto Y."/>
            <person name="Kimura Z."/>
        </authorList>
    </citation>
    <scope>NUCLEOTIDE SEQUENCE [LARGE SCALE GENOMIC DNA]</scope>
    <source>
        <strain evidence="5 6">CCS26</strain>
    </source>
</reference>
<dbReference type="SUPFAM" id="SSF46689">
    <property type="entry name" value="Homeodomain-like"/>
    <property type="match status" value="2"/>
</dbReference>
<keyword evidence="3" id="KW-0804">Transcription</keyword>
<dbReference type="EMBL" id="BTCL01000014">
    <property type="protein sequence ID" value="GMK46750.1"/>
    <property type="molecule type" value="Genomic_DNA"/>
</dbReference>